<evidence type="ECO:0000256" key="3">
    <source>
        <dbReference type="SAM" id="MobiDB-lite"/>
    </source>
</evidence>
<dbReference type="SUPFAM" id="SSF54791">
    <property type="entry name" value="Eukaryotic type KH-domain (KH-domain type I)"/>
    <property type="match status" value="1"/>
</dbReference>
<dbReference type="PANTHER" id="PTHR22948:SF65">
    <property type="entry name" value="A-KINASE ANCHORING PROTEIN 1"/>
    <property type="match status" value="1"/>
</dbReference>
<feature type="compositionally biased region" description="Polar residues" evidence="3">
    <location>
        <begin position="265"/>
        <end position="280"/>
    </location>
</feature>
<feature type="coiled-coil region" evidence="2">
    <location>
        <begin position="190"/>
        <end position="224"/>
    </location>
</feature>
<keyword evidence="1" id="KW-0694">RNA-binding</keyword>
<dbReference type="SMART" id="SM00333">
    <property type="entry name" value="TUDOR"/>
    <property type="match status" value="1"/>
</dbReference>
<accession>A0A6V7VKH7</accession>
<feature type="domain" description="Tudor" evidence="5">
    <location>
        <begin position="467"/>
        <end position="525"/>
    </location>
</feature>
<dbReference type="CDD" id="cd22395">
    <property type="entry name" value="KH-I_AKAP1"/>
    <property type="match status" value="1"/>
</dbReference>
<dbReference type="PROSITE" id="PS50084">
    <property type="entry name" value="KH_TYPE_1"/>
    <property type="match status" value="1"/>
</dbReference>
<dbReference type="Gene3D" id="2.40.50.90">
    <property type="match status" value="1"/>
</dbReference>
<dbReference type="SMART" id="SM00322">
    <property type="entry name" value="KH"/>
    <property type="match status" value="1"/>
</dbReference>
<feature type="transmembrane region" description="Helical" evidence="4">
    <location>
        <begin position="20"/>
        <end position="41"/>
    </location>
</feature>
<dbReference type="Pfam" id="PF00567">
    <property type="entry name" value="TUDOR"/>
    <property type="match status" value="1"/>
</dbReference>
<dbReference type="InterPro" id="IPR004088">
    <property type="entry name" value="KH_dom_type_1"/>
</dbReference>
<feature type="region of interest" description="Disordered" evidence="3">
    <location>
        <begin position="263"/>
        <end position="290"/>
    </location>
</feature>
<dbReference type="Proteomes" id="UP000580250">
    <property type="component" value="Unassembled WGS sequence"/>
</dbReference>
<evidence type="ECO:0000256" key="1">
    <source>
        <dbReference type="PROSITE-ProRule" id="PRU00117"/>
    </source>
</evidence>
<dbReference type="PANTHER" id="PTHR22948">
    <property type="entry name" value="TUDOR DOMAIN CONTAINING PROTEIN"/>
    <property type="match status" value="1"/>
</dbReference>
<gene>
    <name evidence="6" type="ORF">MENT_LOCUS27132</name>
</gene>
<dbReference type="InterPro" id="IPR050621">
    <property type="entry name" value="Tudor_domain_containing"/>
</dbReference>
<dbReference type="InterPro" id="IPR036612">
    <property type="entry name" value="KH_dom_type_1_sf"/>
</dbReference>
<keyword evidence="2" id="KW-0175">Coiled coil</keyword>
<organism evidence="6 7">
    <name type="scientific">Meloidogyne enterolobii</name>
    <name type="common">Root-knot nematode worm</name>
    <name type="synonym">Meloidogyne mayaguensis</name>
    <dbReference type="NCBI Taxonomy" id="390850"/>
    <lineage>
        <taxon>Eukaryota</taxon>
        <taxon>Metazoa</taxon>
        <taxon>Ecdysozoa</taxon>
        <taxon>Nematoda</taxon>
        <taxon>Chromadorea</taxon>
        <taxon>Rhabditida</taxon>
        <taxon>Tylenchina</taxon>
        <taxon>Tylenchomorpha</taxon>
        <taxon>Tylenchoidea</taxon>
        <taxon>Meloidogynidae</taxon>
        <taxon>Meloidogyninae</taxon>
        <taxon>Meloidogyne</taxon>
    </lineage>
</organism>
<proteinExistence type="predicted"/>
<dbReference type="SUPFAM" id="SSF63748">
    <property type="entry name" value="Tudor/PWWP/MBT"/>
    <property type="match status" value="1"/>
</dbReference>
<evidence type="ECO:0000313" key="6">
    <source>
        <dbReference type="EMBL" id="CAD2175409.1"/>
    </source>
</evidence>
<dbReference type="Gene3D" id="2.30.30.140">
    <property type="match status" value="1"/>
</dbReference>
<dbReference type="Pfam" id="PF00013">
    <property type="entry name" value="KH_1"/>
    <property type="match status" value="1"/>
</dbReference>
<dbReference type="Gene3D" id="3.30.1370.10">
    <property type="entry name" value="K Homology domain, type 1"/>
    <property type="match status" value="1"/>
</dbReference>
<evidence type="ECO:0000313" key="7">
    <source>
        <dbReference type="Proteomes" id="UP000580250"/>
    </source>
</evidence>
<name>A0A6V7VKH7_MELEN</name>
<keyword evidence="4" id="KW-0472">Membrane</keyword>
<dbReference type="GO" id="GO:0005739">
    <property type="term" value="C:mitochondrion"/>
    <property type="evidence" value="ECO:0007669"/>
    <property type="project" value="UniProtKB-ARBA"/>
</dbReference>
<dbReference type="InterPro" id="IPR004087">
    <property type="entry name" value="KH_dom"/>
</dbReference>
<dbReference type="InterPro" id="IPR047367">
    <property type="entry name" value="Tudor_AKAP1"/>
</dbReference>
<comment type="caution">
    <text evidence="6">The sequence shown here is derived from an EMBL/GenBank/DDBJ whole genome shotgun (WGS) entry which is preliminary data.</text>
</comment>
<dbReference type="InterPro" id="IPR035437">
    <property type="entry name" value="SNase_OB-fold_sf"/>
</dbReference>
<evidence type="ECO:0000256" key="2">
    <source>
        <dbReference type="SAM" id="Coils"/>
    </source>
</evidence>
<dbReference type="OrthoDB" id="10069557at2759"/>
<evidence type="ECO:0000256" key="4">
    <source>
        <dbReference type="SAM" id="Phobius"/>
    </source>
</evidence>
<evidence type="ECO:0000259" key="5">
    <source>
        <dbReference type="PROSITE" id="PS50304"/>
    </source>
</evidence>
<dbReference type="GO" id="GO:0003723">
    <property type="term" value="F:RNA binding"/>
    <property type="evidence" value="ECO:0007669"/>
    <property type="project" value="UniProtKB-UniRule"/>
</dbReference>
<dbReference type="EMBL" id="CAJEWN010000253">
    <property type="protein sequence ID" value="CAD2175409.1"/>
    <property type="molecule type" value="Genomic_DNA"/>
</dbReference>
<keyword evidence="4" id="KW-1133">Transmembrane helix</keyword>
<dbReference type="CDD" id="cd20407">
    <property type="entry name" value="Tudor_AKAP1"/>
    <property type="match status" value="1"/>
</dbReference>
<sequence length="616" mass="69388">MLIRVLSQTPLSSNNKNSFFNRKFIVLFALGGASVTAFWIYRRNIYKFMQNRRKEDKMNRSEQMENNIETKIVSSVENCSSNSTFLTNSNEPIKENFVKIGDDQLESKESAADIKKPDILENEVKAAVNNEYSCSTSGGGYANNEEKEKKMVEGSSSSLNCQQYNFEQIIQEHNSQPELDWTVEAEKKINNKEEEEIQNDLKHLEKIEDQTNNQNTKMIQEQANPKSSYMGRTSTGSVGRQHPVNSICMCSRCVEQLNDLHSSRGYKSSESPHSTHSEGSADSGRATGPLTSYSPFADEYGLQTEILPIYEFEVENTLVGLIIGVKGKTIRELCCRADVRMLIRPHHTQSKYDTHQICSVEGRRENINKCLHMIRLRFPPCRFPGLNLKPVLPPPPTTSATTLRGAPTALTLTEGLLSEVYISANVSAGHFFLQLPTHSSFPSLTVLDQYMLSVYTQPGGAPDLPKPCNVGVLCAAPAYNGWFRAITLAYEPEQDETLVRFVDYGGFARLPRADLRQIRTDFMTLPMQSIECYLGNVQPAEANGQWHEKANELFQQLCVSKVIQAALIGYSRQDGIPFVELYVVDENKKSIRIDHILMELGYAKPMDPSMIERVDL</sequence>
<dbReference type="InterPro" id="IPR047368">
    <property type="entry name" value="KH-I_AKAP1"/>
</dbReference>
<keyword evidence="4" id="KW-0812">Transmembrane</keyword>
<protein>
    <recommendedName>
        <fullName evidence="5">Tudor domain-containing protein</fullName>
    </recommendedName>
</protein>
<dbReference type="InterPro" id="IPR002999">
    <property type="entry name" value="Tudor"/>
</dbReference>
<dbReference type="AlphaFoldDB" id="A0A6V7VKH7"/>
<dbReference type="PROSITE" id="PS50304">
    <property type="entry name" value="TUDOR"/>
    <property type="match status" value="1"/>
</dbReference>
<reference evidence="6 7" key="1">
    <citation type="submission" date="2020-08" db="EMBL/GenBank/DDBJ databases">
        <authorList>
            <person name="Koutsovoulos G."/>
            <person name="Danchin GJ E."/>
        </authorList>
    </citation>
    <scope>NUCLEOTIDE SEQUENCE [LARGE SCALE GENOMIC DNA]</scope>
</reference>